<dbReference type="PANTHER" id="PTHR11736:SF161">
    <property type="entry name" value="MAGE FAMILY MEMBER B11"/>
    <property type="match status" value="1"/>
</dbReference>
<dbReference type="GO" id="GO:0005634">
    <property type="term" value="C:nucleus"/>
    <property type="evidence" value="ECO:0007669"/>
    <property type="project" value="TreeGrafter"/>
</dbReference>
<dbReference type="PROSITE" id="PS50838">
    <property type="entry name" value="MAGE"/>
    <property type="match status" value="1"/>
</dbReference>
<dbReference type="EMBL" id="JBBHLL010000801">
    <property type="protein sequence ID" value="KAK7797623.1"/>
    <property type="molecule type" value="Genomic_DNA"/>
</dbReference>
<comment type="caution">
    <text evidence="3">The sequence shown here is derived from an EMBL/GenBank/DDBJ whole genome shotgun (WGS) entry which is preliminary data.</text>
</comment>
<dbReference type="GO" id="GO:0000122">
    <property type="term" value="P:negative regulation of transcription by RNA polymerase II"/>
    <property type="evidence" value="ECO:0007669"/>
    <property type="project" value="TreeGrafter"/>
</dbReference>
<evidence type="ECO:0000313" key="3">
    <source>
        <dbReference type="EMBL" id="KAK7797623.1"/>
    </source>
</evidence>
<dbReference type="PANTHER" id="PTHR11736">
    <property type="entry name" value="MELANOMA-ASSOCIATED ANTIGEN MAGE ANTIGEN"/>
    <property type="match status" value="1"/>
</dbReference>
<feature type="compositionally biased region" description="Basic residues" evidence="1">
    <location>
        <begin position="1"/>
        <end position="18"/>
    </location>
</feature>
<sequence>MPRGQKSKLHSRGRRRRAQNGAQASEGTQETVEAAEQSSPESCRASKMPEKESIFSIPMDVLSFNISDESSIGNVDDDENLFGDYPSTNRQQDFLARKVFALCQLLLDNYKIKQLTTMEDMMKVIDKKEINDFPEILRKTAERLADIYAVELREVESSRQVYDLISKLKLPNNGRVRAGKGLPKTGFLMTILGMILMNDNSVREEDIWRMLRSMGVYPGKKHQIYGEPRKLITQDLVKLKYLEYQQVANSDPPCYEFLWGPKAHAETSEMTVLMFVAKLNKISYSYFKDHYEEALREEQRKNQSSYVVSPNTHAKASPLSMELCPLFTPLPKFGDILFHRKKI</sequence>
<dbReference type="SMART" id="SM01373">
    <property type="entry name" value="MAGE"/>
    <property type="match status" value="1"/>
</dbReference>
<dbReference type="SMART" id="SM01392">
    <property type="entry name" value="MAGE_N"/>
    <property type="match status" value="1"/>
</dbReference>
<dbReference type="InterPro" id="IPR002190">
    <property type="entry name" value="MHD_dom"/>
</dbReference>
<dbReference type="InterPro" id="IPR021072">
    <property type="entry name" value="MAGE_N"/>
</dbReference>
<dbReference type="Pfam" id="PF01454">
    <property type="entry name" value="MAGE"/>
    <property type="match status" value="1"/>
</dbReference>
<keyword evidence="4" id="KW-1185">Reference proteome</keyword>
<feature type="region of interest" description="Disordered" evidence="1">
    <location>
        <begin position="1"/>
        <end position="50"/>
    </location>
</feature>
<evidence type="ECO:0000256" key="1">
    <source>
        <dbReference type="SAM" id="MobiDB-lite"/>
    </source>
</evidence>
<feature type="domain" description="MAGE" evidence="2">
    <location>
        <begin position="95"/>
        <end position="294"/>
    </location>
</feature>
<dbReference type="InterPro" id="IPR041898">
    <property type="entry name" value="MAGE_WH1"/>
</dbReference>
<feature type="compositionally biased region" description="Polar residues" evidence="1">
    <location>
        <begin position="25"/>
        <end position="41"/>
    </location>
</feature>
<dbReference type="FunFam" id="1.10.10.1210:FF:000001">
    <property type="entry name" value="melanoma-associated antigen D1"/>
    <property type="match status" value="1"/>
</dbReference>
<dbReference type="Proteomes" id="UP001488838">
    <property type="component" value="Unassembled WGS sequence"/>
</dbReference>
<gene>
    <name evidence="3" type="ORF">U0070_010808</name>
</gene>
<evidence type="ECO:0000259" key="2">
    <source>
        <dbReference type="PROSITE" id="PS50838"/>
    </source>
</evidence>
<reference evidence="3 4" key="1">
    <citation type="journal article" date="2023" name="bioRxiv">
        <title>Conserved and derived expression patterns and positive selection on dental genes reveal complex evolutionary context of ever-growing rodent molars.</title>
        <authorList>
            <person name="Calamari Z.T."/>
            <person name="Song A."/>
            <person name="Cohen E."/>
            <person name="Akter M."/>
            <person name="Roy R.D."/>
            <person name="Hallikas O."/>
            <person name="Christensen M.M."/>
            <person name="Li P."/>
            <person name="Marangoni P."/>
            <person name="Jernvall J."/>
            <person name="Klein O.D."/>
        </authorList>
    </citation>
    <scope>NUCLEOTIDE SEQUENCE [LARGE SCALE GENOMIC DNA]</scope>
    <source>
        <strain evidence="3">V071</strain>
    </source>
</reference>
<dbReference type="Gene3D" id="1.10.10.1200">
    <property type="entry name" value="MAGE homology domain, winged helix WH1 motif"/>
    <property type="match status" value="1"/>
</dbReference>
<name>A0AAW0H564_MYOGA</name>
<dbReference type="InterPro" id="IPR037445">
    <property type="entry name" value="MAGE"/>
</dbReference>
<proteinExistence type="predicted"/>
<dbReference type="InterPro" id="IPR041899">
    <property type="entry name" value="MAGE_WH2"/>
</dbReference>
<organism evidence="3 4">
    <name type="scientific">Myodes glareolus</name>
    <name type="common">Bank vole</name>
    <name type="synonym">Clethrionomys glareolus</name>
    <dbReference type="NCBI Taxonomy" id="447135"/>
    <lineage>
        <taxon>Eukaryota</taxon>
        <taxon>Metazoa</taxon>
        <taxon>Chordata</taxon>
        <taxon>Craniata</taxon>
        <taxon>Vertebrata</taxon>
        <taxon>Euteleostomi</taxon>
        <taxon>Mammalia</taxon>
        <taxon>Eutheria</taxon>
        <taxon>Euarchontoglires</taxon>
        <taxon>Glires</taxon>
        <taxon>Rodentia</taxon>
        <taxon>Myomorpha</taxon>
        <taxon>Muroidea</taxon>
        <taxon>Cricetidae</taxon>
        <taxon>Arvicolinae</taxon>
        <taxon>Myodes</taxon>
    </lineage>
</organism>
<dbReference type="Gene3D" id="1.10.10.1210">
    <property type="entry name" value="MAGE homology domain, winged helix WH2 motif"/>
    <property type="match status" value="1"/>
</dbReference>
<dbReference type="AlphaFoldDB" id="A0AAW0H564"/>
<accession>A0AAW0H564</accession>
<evidence type="ECO:0000313" key="4">
    <source>
        <dbReference type="Proteomes" id="UP001488838"/>
    </source>
</evidence>
<protein>
    <recommendedName>
        <fullName evidence="2">MAGE domain-containing protein</fullName>
    </recommendedName>
</protein>